<gene>
    <name evidence="1" type="ORF">E2C01_090857</name>
</gene>
<comment type="caution">
    <text evidence="1">The sequence shown here is derived from an EMBL/GenBank/DDBJ whole genome shotgun (WGS) entry which is preliminary data.</text>
</comment>
<protein>
    <submittedName>
        <fullName evidence="1">Uncharacterized protein</fullName>
    </submittedName>
</protein>
<dbReference type="AlphaFoldDB" id="A0A5B7JRH4"/>
<accession>A0A5B7JRH4</accession>
<organism evidence="1 2">
    <name type="scientific">Portunus trituberculatus</name>
    <name type="common">Swimming crab</name>
    <name type="synonym">Neptunus trituberculatus</name>
    <dbReference type="NCBI Taxonomy" id="210409"/>
    <lineage>
        <taxon>Eukaryota</taxon>
        <taxon>Metazoa</taxon>
        <taxon>Ecdysozoa</taxon>
        <taxon>Arthropoda</taxon>
        <taxon>Crustacea</taxon>
        <taxon>Multicrustacea</taxon>
        <taxon>Malacostraca</taxon>
        <taxon>Eumalacostraca</taxon>
        <taxon>Eucarida</taxon>
        <taxon>Decapoda</taxon>
        <taxon>Pleocyemata</taxon>
        <taxon>Brachyura</taxon>
        <taxon>Eubrachyura</taxon>
        <taxon>Portunoidea</taxon>
        <taxon>Portunidae</taxon>
        <taxon>Portuninae</taxon>
        <taxon>Portunus</taxon>
    </lineage>
</organism>
<keyword evidence="2" id="KW-1185">Reference proteome</keyword>
<name>A0A5B7JRH4_PORTR</name>
<reference evidence="1 2" key="1">
    <citation type="submission" date="2019-05" db="EMBL/GenBank/DDBJ databases">
        <title>Another draft genome of Portunus trituberculatus and its Hox gene families provides insights of decapod evolution.</title>
        <authorList>
            <person name="Jeong J.-H."/>
            <person name="Song I."/>
            <person name="Kim S."/>
            <person name="Choi T."/>
            <person name="Kim D."/>
            <person name="Ryu S."/>
            <person name="Kim W."/>
        </authorList>
    </citation>
    <scope>NUCLEOTIDE SEQUENCE [LARGE SCALE GENOMIC DNA]</scope>
    <source>
        <tissue evidence="1">Muscle</tissue>
    </source>
</reference>
<evidence type="ECO:0000313" key="1">
    <source>
        <dbReference type="EMBL" id="MPC95638.1"/>
    </source>
</evidence>
<dbReference type="EMBL" id="VSRR010102952">
    <property type="protein sequence ID" value="MPC95638.1"/>
    <property type="molecule type" value="Genomic_DNA"/>
</dbReference>
<dbReference type="Proteomes" id="UP000324222">
    <property type="component" value="Unassembled WGS sequence"/>
</dbReference>
<evidence type="ECO:0000313" key="2">
    <source>
        <dbReference type="Proteomes" id="UP000324222"/>
    </source>
</evidence>
<proteinExistence type="predicted"/>
<sequence length="92" mass="9763">MQRGEKTAHARKQIKAMSRGAVVVVTEGLSRAGPAVLCCQRHRSGSGGLSCLVQRVAPVTVLGDACMSFPYTRPSVGVLKECITVLPLRLIS</sequence>